<dbReference type="GO" id="GO:0005829">
    <property type="term" value="C:cytosol"/>
    <property type="evidence" value="ECO:0007669"/>
    <property type="project" value="TreeGrafter"/>
</dbReference>
<dbReference type="InterPro" id="IPR046346">
    <property type="entry name" value="Aminoacid_DH-like_N_sf"/>
</dbReference>
<protein>
    <submittedName>
        <fullName evidence="2">Shikimate 5-dehydrogenase</fullName>
    </submittedName>
</protein>
<gene>
    <name evidence="2" type="ORF">L1O03_06950</name>
</gene>
<dbReference type="InterPro" id="IPR013708">
    <property type="entry name" value="Shikimate_DH-bd_N"/>
</dbReference>
<organism evidence="2 3">
    <name type="scientific">Corynebacterium uropygiale</name>
    <dbReference type="NCBI Taxonomy" id="1775911"/>
    <lineage>
        <taxon>Bacteria</taxon>
        <taxon>Bacillati</taxon>
        <taxon>Actinomycetota</taxon>
        <taxon>Actinomycetes</taxon>
        <taxon>Mycobacteriales</taxon>
        <taxon>Corynebacteriaceae</taxon>
        <taxon>Corynebacterium</taxon>
    </lineage>
</organism>
<dbReference type="InterPro" id="IPR036291">
    <property type="entry name" value="NAD(P)-bd_dom_sf"/>
</dbReference>
<dbReference type="GO" id="GO:0009423">
    <property type="term" value="P:chorismate biosynthetic process"/>
    <property type="evidence" value="ECO:0007669"/>
    <property type="project" value="TreeGrafter"/>
</dbReference>
<dbReference type="RefSeq" id="WP_236118748.1">
    <property type="nucleotide sequence ID" value="NZ_JAKGSI010000003.1"/>
</dbReference>
<dbReference type="Gene3D" id="3.40.50.720">
    <property type="entry name" value="NAD(P)-binding Rossmann-like Domain"/>
    <property type="match status" value="1"/>
</dbReference>
<keyword evidence="3" id="KW-1185">Reference proteome</keyword>
<dbReference type="CDD" id="cd01065">
    <property type="entry name" value="NAD_bind_Shikimate_DH"/>
    <property type="match status" value="1"/>
</dbReference>
<dbReference type="PANTHER" id="PTHR21089:SF9">
    <property type="entry name" value="SHIKIMATE DEHYDROGENASE-LIKE PROTEIN HI_0607"/>
    <property type="match status" value="1"/>
</dbReference>
<feature type="domain" description="Shikimate dehydrogenase substrate binding N-terminal" evidence="1">
    <location>
        <begin position="26"/>
        <end position="93"/>
    </location>
</feature>
<dbReference type="InterPro" id="IPR022893">
    <property type="entry name" value="Shikimate_DH_fam"/>
</dbReference>
<dbReference type="NCBIfam" id="NF009202">
    <property type="entry name" value="PRK12550.1"/>
    <property type="match status" value="1"/>
</dbReference>
<dbReference type="Proteomes" id="UP001139336">
    <property type="component" value="Unassembled WGS sequence"/>
</dbReference>
<dbReference type="SUPFAM" id="SSF51735">
    <property type="entry name" value="NAD(P)-binding Rossmann-fold domains"/>
    <property type="match status" value="1"/>
</dbReference>
<reference evidence="2" key="1">
    <citation type="submission" date="2022-01" db="EMBL/GenBank/DDBJ databases">
        <title>Corynebacterium sp. nov isolated from isolated from the feces of the greater white-fronted geese (Anser albifrons) at Poyang Lake, PR China.</title>
        <authorList>
            <person name="Liu Q."/>
        </authorList>
    </citation>
    <scope>NUCLEOTIDE SEQUENCE</scope>
    <source>
        <strain evidence="2">JCM 32435</strain>
    </source>
</reference>
<accession>A0A9X1QTV1</accession>
<dbReference type="AlphaFoldDB" id="A0A9X1QTV1"/>
<dbReference type="GO" id="GO:0050661">
    <property type="term" value="F:NADP binding"/>
    <property type="evidence" value="ECO:0007669"/>
    <property type="project" value="TreeGrafter"/>
</dbReference>
<dbReference type="Gene3D" id="3.40.50.10860">
    <property type="entry name" value="Leucine Dehydrogenase, chain A, domain 1"/>
    <property type="match status" value="1"/>
</dbReference>
<evidence type="ECO:0000313" key="3">
    <source>
        <dbReference type="Proteomes" id="UP001139336"/>
    </source>
</evidence>
<name>A0A9X1QTV1_9CORY</name>
<sequence length="271" mass="29014">MTPHIDRDTSLCISLAERPSNHGVRFHNWLYNELGLNYIYKAIAPEDITAAIAGIRGLGIRGAGVSMPYKQEVIPLIDELDPSAARINAVNTIVNNDGELTGYNTDLLAVSSLLKSHAVSPDLSVAVRGSGGMAHAVVAALAEHGLRGTVVARNHVTGTSLAKAHEWEYSTLVPEGTQFLVNVTPLGMYGPDEDVQAFSDEEIAAAQIVMDAVAYPVETPLIRAARAAGTETITGQEIIALQAAEQFVLYTGVRPSEEDIRRAEDYASAEH</sequence>
<dbReference type="PANTHER" id="PTHR21089">
    <property type="entry name" value="SHIKIMATE DEHYDROGENASE"/>
    <property type="match status" value="1"/>
</dbReference>
<dbReference type="Pfam" id="PF08501">
    <property type="entry name" value="Shikimate_dh_N"/>
    <property type="match status" value="1"/>
</dbReference>
<dbReference type="SUPFAM" id="SSF53223">
    <property type="entry name" value="Aminoacid dehydrogenase-like, N-terminal domain"/>
    <property type="match status" value="1"/>
</dbReference>
<proteinExistence type="predicted"/>
<evidence type="ECO:0000259" key="1">
    <source>
        <dbReference type="Pfam" id="PF08501"/>
    </source>
</evidence>
<comment type="caution">
    <text evidence="2">The sequence shown here is derived from an EMBL/GenBank/DDBJ whole genome shotgun (WGS) entry which is preliminary data.</text>
</comment>
<evidence type="ECO:0000313" key="2">
    <source>
        <dbReference type="EMBL" id="MCF4006915.1"/>
    </source>
</evidence>
<dbReference type="GO" id="GO:0019632">
    <property type="term" value="P:shikimate metabolic process"/>
    <property type="evidence" value="ECO:0007669"/>
    <property type="project" value="TreeGrafter"/>
</dbReference>
<dbReference type="EMBL" id="JAKGSI010000003">
    <property type="protein sequence ID" value="MCF4006915.1"/>
    <property type="molecule type" value="Genomic_DNA"/>
</dbReference>
<dbReference type="GO" id="GO:0004764">
    <property type="term" value="F:shikimate 3-dehydrogenase (NADP+) activity"/>
    <property type="evidence" value="ECO:0007669"/>
    <property type="project" value="InterPro"/>
</dbReference>